<evidence type="ECO:0000313" key="3">
    <source>
        <dbReference type="EMBL" id="VYT19620.1"/>
    </source>
</evidence>
<dbReference type="AlphaFoldDB" id="A0A6N2UPJ4"/>
<evidence type="ECO:0000313" key="4">
    <source>
        <dbReference type="Proteomes" id="UP000429211"/>
    </source>
</evidence>
<feature type="domain" description="N-acetyltransferase" evidence="1">
    <location>
        <begin position="21"/>
        <end position="228"/>
    </location>
</feature>
<reference evidence="3" key="2">
    <citation type="submission" date="2019-11" db="EMBL/GenBank/DDBJ databases">
        <authorList>
            <person name="Feng L."/>
        </authorList>
    </citation>
    <scope>NUCLEOTIDE SEQUENCE</scope>
    <source>
        <strain evidence="3">BdentiumLFYP24</strain>
    </source>
</reference>
<evidence type="ECO:0000259" key="1">
    <source>
        <dbReference type="PROSITE" id="PS51186"/>
    </source>
</evidence>
<dbReference type="InterPro" id="IPR016181">
    <property type="entry name" value="Acyl_CoA_acyltransferase"/>
</dbReference>
<accession>A0A6N2UPJ4</accession>
<gene>
    <name evidence="3" type="ORF">BDLFYP24_00493</name>
    <name evidence="2" type="ORF">GBB04_01485</name>
</gene>
<dbReference type="EMBL" id="WDPD01000001">
    <property type="protein sequence ID" value="KAB7462471.1"/>
    <property type="molecule type" value="Genomic_DNA"/>
</dbReference>
<name>A0A6N2UPJ4_9BIFI</name>
<keyword evidence="3" id="KW-0808">Transferase</keyword>
<dbReference type="Proteomes" id="UP000429211">
    <property type="component" value="Unassembled WGS sequence"/>
</dbReference>
<evidence type="ECO:0000313" key="2">
    <source>
        <dbReference type="EMBL" id="KAB7462471.1"/>
    </source>
</evidence>
<dbReference type="InterPro" id="IPR000182">
    <property type="entry name" value="GNAT_dom"/>
</dbReference>
<dbReference type="SUPFAM" id="SSF55729">
    <property type="entry name" value="Acyl-CoA N-acyltransferases (Nat)"/>
    <property type="match status" value="1"/>
</dbReference>
<dbReference type="Gene3D" id="3.40.630.30">
    <property type="match status" value="1"/>
</dbReference>
<reference evidence="2 4" key="1">
    <citation type="journal article" date="2019" name="Nat. Med.">
        <title>A library of human gut bacterial isolates paired with longitudinal multiomics data enables mechanistic microbiome research.</title>
        <authorList>
            <person name="Poyet M."/>
            <person name="Groussin M."/>
            <person name="Gibbons S.M."/>
            <person name="Avila-Pacheco J."/>
            <person name="Jiang X."/>
            <person name="Kearney S.M."/>
            <person name="Perrotta A.R."/>
            <person name="Berdy B."/>
            <person name="Zhao S."/>
            <person name="Lieberman T.D."/>
            <person name="Swanson P.K."/>
            <person name="Smith M."/>
            <person name="Roesemann S."/>
            <person name="Alexander J.E."/>
            <person name="Rich S.A."/>
            <person name="Livny J."/>
            <person name="Vlamakis H."/>
            <person name="Clish C."/>
            <person name="Bullock K."/>
            <person name="Deik A."/>
            <person name="Scott J."/>
            <person name="Pierce K.A."/>
            <person name="Xavier R.J."/>
            <person name="Alm E.J."/>
        </authorList>
    </citation>
    <scope>NUCLEOTIDE SEQUENCE [LARGE SCALE GENOMIC DNA]</scope>
    <source>
        <strain evidence="2 4">BIOML-A2</strain>
    </source>
</reference>
<dbReference type="PROSITE" id="PS51186">
    <property type="entry name" value="GNAT"/>
    <property type="match status" value="1"/>
</dbReference>
<sequence>MAAIDATNTTGASAGNNPNSIIYRSIGWNDLDAVVELFDRTWPQDGELAGTETSLLISRYFVLHYLQPTTFANAAFTVDGTLAGVTFIRVAGEQPQLDEIDVADEMAGIERGIIAHEEAAKRLERLNNAFSLELALERNSRANETTLGELELFVVNPDVRGQGVGGGLWRRMQEHFAAWNVDAFYLHTDSDCDVSFYDHKGLERIAERNAGVSSVDGAEPLFDDMFIYRGEVAGL</sequence>
<dbReference type="CDD" id="cd04301">
    <property type="entry name" value="NAT_SF"/>
    <property type="match status" value="1"/>
</dbReference>
<organism evidence="3">
    <name type="scientific">Bifidobacterium dentium</name>
    <dbReference type="NCBI Taxonomy" id="1689"/>
    <lineage>
        <taxon>Bacteria</taxon>
        <taxon>Bacillati</taxon>
        <taxon>Actinomycetota</taxon>
        <taxon>Actinomycetes</taxon>
        <taxon>Bifidobacteriales</taxon>
        <taxon>Bifidobacteriaceae</taxon>
        <taxon>Bifidobacterium</taxon>
    </lineage>
</organism>
<protein>
    <submittedName>
        <fullName evidence="3">Acetyltransferase (GNAT) family protein</fullName>
    </submittedName>
    <submittedName>
        <fullName evidence="2">GNAT family N-acetyltransferase</fullName>
    </submittedName>
</protein>
<dbReference type="Pfam" id="PF00583">
    <property type="entry name" value="Acetyltransf_1"/>
    <property type="match status" value="1"/>
</dbReference>
<dbReference type="EMBL" id="CACRSP010000015">
    <property type="protein sequence ID" value="VYT19620.1"/>
    <property type="molecule type" value="Genomic_DNA"/>
</dbReference>
<dbReference type="RefSeq" id="WP_034522676.1">
    <property type="nucleotide sequence ID" value="NZ_CACRSP010000015.1"/>
</dbReference>
<proteinExistence type="predicted"/>
<dbReference type="GO" id="GO:0016747">
    <property type="term" value="F:acyltransferase activity, transferring groups other than amino-acyl groups"/>
    <property type="evidence" value="ECO:0007669"/>
    <property type="project" value="InterPro"/>
</dbReference>